<evidence type="ECO:0000259" key="1">
    <source>
        <dbReference type="Pfam" id="PF09983"/>
    </source>
</evidence>
<organism evidence="3 4">
    <name type="scientific">Dietzia natronolimnaea</name>
    <dbReference type="NCBI Taxonomy" id="161920"/>
    <lineage>
        <taxon>Bacteria</taxon>
        <taxon>Bacillati</taxon>
        <taxon>Actinomycetota</taxon>
        <taxon>Actinomycetes</taxon>
        <taxon>Mycobacteriales</taxon>
        <taxon>Dietziaceae</taxon>
        <taxon>Dietzia</taxon>
    </lineage>
</organism>
<dbReference type="PIRSF" id="PIRSF028408">
    <property type="entry name" value="UCP028408"/>
    <property type="match status" value="1"/>
</dbReference>
<accession>A0A2A2WLY3</accession>
<dbReference type="AlphaFoldDB" id="A0A2A2WLY3"/>
<dbReference type="OrthoDB" id="322908at2"/>
<evidence type="ECO:0008006" key="5">
    <source>
        <dbReference type="Google" id="ProtNLM"/>
    </source>
</evidence>
<feature type="domain" description="Wadjet protein JetD C-terminal" evidence="1">
    <location>
        <begin position="206"/>
        <end position="379"/>
    </location>
</feature>
<dbReference type="Proteomes" id="UP000218810">
    <property type="component" value="Unassembled WGS sequence"/>
</dbReference>
<dbReference type="InterPro" id="IPR024534">
    <property type="entry name" value="JetD_C"/>
</dbReference>
<dbReference type="InterPro" id="IPR024537">
    <property type="entry name" value="DUF3322"/>
</dbReference>
<dbReference type="Pfam" id="PF11795">
    <property type="entry name" value="DUF3322"/>
    <property type="match status" value="1"/>
</dbReference>
<gene>
    <name evidence="3" type="ORF">CEY15_15015</name>
</gene>
<proteinExistence type="predicted"/>
<evidence type="ECO:0000313" key="3">
    <source>
        <dbReference type="EMBL" id="PAY22175.1"/>
    </source>
</evidence>
<name>A0A2A2WLY3_9ACTN</name>
<sequence length="387" mass="43626">MVAGARKWATPETVREKVHRRWVDGTLLRAFARGEALIPLEVPLGGPRTSELGERFGEVQEWMAALEAGSRDGSRYTLRYTAVGGRKFGRNQIPTHALVTRFDQAWALLGVRAQVTIFEQMLAAAPDAPVRDWVLARPVAALDHAQVWPQILAAYRWLDDSRGSGRYLRQIDVPGVDTKVVESHRTVLAGLLGVSRNATSFLHDLGLRTKPEYVRFRMAGTVAPVSVTELSLRPEELDGLGMSFTTAVIVENEVTYLTLPLPDDGVLIWGKGFDVARLGRWDALREADVHYWGDLDTHGFAILHRLRTHLPRVRSFLMDLETLHAHPRRWGQESSPTSATLDRLTAAEAAVYDDLVSDRYGERVRLEQERIDWAWVLERLPYRPDEA</sequence>
<comment type="caution">
    <text evidence="3">The sequence shown here is derived from an EMBL/GenBank/DDBJ whole genome shotgun (WGS) entry which is preliminary data.</text>
</comment>
<dbReference type="RefSeq" id="WP_095719111.1">
    <property type="nucleotide sequence ID" value="NZ_NTGA01000028.1"/>
</dbReference>
<evidence type="ECO:0000313" key="4">
    <source>
        <dbReference type="Proteomes" id="UP000218810"/>
    </source>
</evidence>
<protein>
    <recommendedName>
        <fullName evidence="5">Wadjet protein JetD C-terminal domain-containing protein</fullName>
    </recommendedName>
</protein>
<dbReference type="Pfam" id="PF09983">
    <property type="entry name" value="JetD_C"/>
    <property type="match status" value="1"/>
</dbReference>
<dbReference type="InterPro" id="IPR014544">
    <property type="entry name" value="UCP028408"/>
</dbReference>
<evidence type="ECO:0000259" key="2">
    <source>
        <dbReference type="Pfam" id="PF11795"/>
    </source>
</evidence>
<feature type="domain" description="DUF3322" evidence="2">
    <location>
        <begin position="11"/>
        <end position="192"/>
    </location>
</feature>
<reference evidence="4" key="1">
    <citation type="submission" date="2017-09" db="EMBL/GenBank/DDBJ databases">
        <authorList>
            <person name="Zhang Y."/>
            <person name="Huang X."/>
            <person name="Liu J."/>
            <person name="Lu L."/>
            <person name="Peng K."/>
        </authorList>
    </citation>
    <scope>NUCLEOTIDE SEQUENCE [LARGE SCALE GENOMIC DNA]</scope>
    <source>
        <strain evidence="4">S-XJ-1</strain>
    </source>
</reference>
<keyword evidence="4" id="KW-1185">Reference proteome</keyword>
<dbReference type="EMBL" id="NTGA01000028">
    <property type="protein sequence ID" value="PAY22175.1"/>
    <property type="molecule type" value="Genomic_DNA"/>
</dbReference>